<evidence type="ECO:0000313" key="1">
    <source>
        <dbReference type="EMBL" id="CAD8184096.1"/>
    </source>
</evidence>
<name>A0A8S1WDV0_9CILI</name>
<organism evidence="1 2">
    <name type="scientific">Paramecium pentaurelia</name>
    <dbReference type="NCBI Taxonomy" id="43138"/>
    <lineage>
        <taxon>Eukaryota</taxon>
        <taxon>Sar</taxon>
        <taxon>Alveolata</taxon>
        <taxon>Ciliophora</taxon>
        <taxon>Intramacronucleata</taxon>
        <taxon>Oligohymenophorea</taxon>
        <taxon>Peniculida</taxon>
        <taxon>Parameciidae</taxon>
        <taxon>Paramecium</taxon>
    </lineage>
</organism>
<accession>A0A8S1WDV0</accession>
<dbReference type="Proteomes" id="UP000689195">
    <property type="component" value="Unassembled WGS sequence"/>
</dbReference>
<evidence type="ECO:0000313" key="2">
    <source>
        <dbReference type="Proteomes" id="UP000689195"/>
    </source>
</evidence>
<dbReference type="OrthoDB" id="289617at2759"/>
<comment type="caution">
    <text evidence="1">The sequence shown here is derived from an EMBL/GenBank/DDBJ whole genome shotgun (WGS) entry which is preliminary data.</text>
</comment>
<dbReference type="EMBL" id="CAJJDO010000082">
    <property type="protein sequence ID" value="CAD8184096.1"/>
    <property type="molecule type" value="Genomic_DNA"/>
</dbReference>
<gene>
    <name evidence="1" type="ORF">PPENT_87.1.T0820137</name>
</gene>
<proteinExistence type="predicted"/>
<sequence>MFCNYYPLDQVACVQKTKGISCQFNYFENACVEIKSTDLGCIPNLNQQACLQQQRNIDGQEVKCFFRTRCINANQSHLRNLDCESNFSIFACVNLYRKNCIWSNNTCVSYQSEIKKGENCETIFNAPVTPRLCAQIQDLQCKYGEQAIGYNNGFQSGYFCQSVSDQQLQQLTCNTLGLNKDACIGIQTKGQRCIFINNICRNFQVEDEISCLSYINKEACFSISNPSLLCVWNNKGCQNYLIQSEDNCEKLKNVNSSVCRAMPIYCFYDEKNHQCQSPISNLKQTCSTKGINQIGCLSIKNQKCIYIREEGCQELRDDQLNKISCSDSINEDACINVTTPFQYCQWNGQKCLRIPLNQDLDCPLPEENGKFYQVNGNVCQAISKQNIGCKYNQTTKLCERSNGQEICTTPYLNLSACVQISQAMTCIWKEEFSKCEVVNIIDQITKCNDLKYSNPQACSQISEFINNKAVGCYFNSNTQQCDVINQNNLADMECLQLGLNKYGCTMITKIGERCRWFRGQCTSIRSKEQIAQISCIELKYVNPGTCGLVTFNKEVCKYSIDGYGCVNSINSSETGDYCNTLGLNSFACSQITRNVEGCYFDKINNVCILAPDKKSSDESVLAASKLLLTTAKCLASSPTQNICISIETLGEQCTWNYRTSGCDYQYVQFNEKCLDYNTGEKQKTIPGIRISVNANVCASILMNFPNKDPIVTTKIEDPLRGYCQFDGKGNCIKFLQTPCITKCCTELVGINAHVCSRFTTGTYCYFNEFNKCVELTDQIVDISSIQAIKDYYNFKQYKCSSMNKNSCWMIDWSPTQQCYWDGLVCTQFNFSDYPTFVFLDRRYGMNRYGCQGIEGDKTKPYLMKYFKYNSDNFCVDYPIELTTCETEGINSNVCLGYSSNLYCKWDKINLQCVTIDDYLSLYTCNENQNEKACIANPYAPCAFLKSTDKCITSPQDINCSDFNLGQVYEGLVNEKACQNITKGGQICEYNSILKKCQSITKAQQQSCDLPGINSIGCYSITTANCRWDPINLNCYEEGDNVNKQLCLSLLNDNCEWSITDMKCSQVEQLKFVKSETYYNAQACTNLVGDAYYFSSTITNSIITTQCQKLTTFINKCTQYAMNKQACLLNTRGYKCIFDPTQIPEKKCQDFKQEQLVCQSLLQINIEICMNIPSQCYFEESSLSCKQTKIQTSDNCSTLIVEGIHYNKISCSSISKSLSDKSTNDTLRICTKQPIQNNAQQCYFEKYCSWDETTYGCTLQKIVSGSYSPSNGQYGPSCSLTAQKITCSNIYSMALCLEIGEGCYFNINQGGCNAYTSNLFKVTDCTQINGSDCTTSKTQNAYCKKVINETDLTQSCEQDPVNQDFCENDTNIITKQCLGITSPTDGSECAQASDICYFNTACVVPTSYETITCTSPGVSKLLCLLLDPPCDFSSGSCTPLTIPTLNTDKQNYYYICNEVNLLITNKSEYACGNIKAAPCKYQLNSCQNAFFEECSLLQGITVSVIACNQCNGFPTVYDYSTNKCNQVTHLNSNCDSLNKTDCELDLKSCYWDDKSKKCHINLYRLNRQSCQQLTLQILAIWDENKNLCEIKTENEIQSVTDCSILSRKACLIPSKSCWISSITLQCEYVTQIMASCSQINGYEGQIQHCLVSFKEACKWNTNCVTANLASEGCNVMNRYGCLNINNSQKLSCGWSNNDKKCAAITINLELGCINYLPNAWLNYQQVNPYVCAQLTLGTCYLDSNSNKCTTVGTKDLYCSLHKGINKLACLISTKDSCKFDSEFSQCIPTNTEDQQCSDLQNTGSCCLNTLNQVACLSMPNAYCKFYLNVCSSFFVLDKLTVGLASLPLPEKMQISPNICNYYNNNISGAYFIYDPVRLQCVNIDKPSPSKYFALCRSISLSQKGCLEKTMEYCQYDNNSCKAMTLDFVKQQTQCSQAYNWKACISINAFCKFQGGQCIPIQQTDTCSNLTNAIVGPQVCAQFPTPCKYNTLTYSCIVVILKIEKCSSLGLSKSGCLSYTSSSFCIFDALTFKCTSTYDNSLPCTDTSIPKKWFVNQTKCLFIKTSGNYCQFTPGDQGECTDIPSNLFTGACLVPSIETNPITCTRAINEVCYYNQITQRCAIGDVNIIPWNLGFSFNKLACLRYNNLLFQIKLIWDDEKGCIELTVNDLANIQCNSPVNRLACVSITNPTQFCQFNIATFKCESYDYIIPPKDSKACALLSNVNRFEFCQYSSESCVYNSSSRNCVSVSPTNINNPGDCFNIGMSKLMCQQFSSQCQFNDSRRFCYGGNIFCNNNTPSTCKDVKTEPCWIVNELCQGISFEDLNTIDCEDVVNQQGCTSITNPSKVCQYNIQTSTCNEVISLTNTCASYSNVNTNRACEQTIDTACKFDFLAKSCKEVSLTDVFECDRGLNYKACITYTRPSLQCKFGKYCYGPTSGITACANSLNKEVCLNFIYQCTWDPINSLCTDYNLNGQTCQQLQDQKIVVSSQVCYNAQVSDGNACVFDVYTFTCKVIQPKSCFELESQHQCQQQNELPCLWLNGACQLFQAISTDTCLNVGNLGSKNACLSIFRKGQFCQYQNLNCISYKENYEANNCLDNINKIACISQQTSSCIWKTTQKEIYINNSQKIQILLGSCTKFESPNNYDCDNTLSYLSCLSISKYGQHCRWIKGECQSIEQITGIVINYNTYQLINQNACGLVNQDNVRYLDQTKSCQLIKNNETITCKCGKETKGLNKGACLSIKNENCKWIPSQSRCAEYLSLCDIK</sequence>
<reference evidence="1" key="1">
    <citation type="submission" date="2021-01" db="EMBL/GenBank/DDBJ databases">
        <authorList>
            <consortium name="Genoscope - CEA"/>
            <person name="William W."/>
        </authorList>
    </citation>
    <scope>NUCLEOTIDE SEQUENCE</scope>
</reference>
<protein>
    <submittedName>
        <fullName evidence="1">Uncharacterized protein</fullName>
    </submittedName>
</protein>
<keyword evidence="2" id="KW-1185">Reference proteome</keyword>